<evidence type="ECO:0000313" key="6">
    <source>
        <dbReference type="Proteomes" id="UP000012062"/>
    </source>
</evidence>
<evidence type="ECO:0000256" key="2">
    <source>
        <dbReference type="ARBA" id="ARBA00023125"/>
    </source>
</evidence>
<dbReference type="OrthoDB" id="9028214at2"/>
<dbReference type="PANTHER" id="PTHR43537:SF44">
    <property type="entry name" value="GNTR FAMILY REGULATORY PROTEIN"/>
    <property type="match status" value="1"/>
</dbReference>
<dbReference type="SUPFAM" id="SSF46785">
    <property type="entry name" value="Winged helix' DNA-binding domain"/>
    <property type="match status" value="1"/>
</dbReference>
<dbReference type="SMART" id="SM00345">
    <property type="entry name" value="HTH_GNTR"/>
    <property type="match status" value="1"/>
</dbReference>
<dbReference type="PANTHER" id="PTHR43537">
    <property type="entry name" value="TRANSCRIPTIONAL REGULATOR, GNTR FAMILY"/>
    <property type="match status" value="1"/>
</dbReference>
<keyword evidence="3" id="KW-0804">Transcription</keyword>
<dbReference type="InterPro" id="IPR036388">
    <property type="entry name" value="WH-like_DNA-bd_sf"/>
</dbReference>
<dbReference type="Pfam" id="PF07729">
    <property type="entry name" value="FCD"/>
    <property type="match status" value="1"/>
</dbReference>
<dbReference type="Proteomes" id="UP000012062">
    <property type="component" value="Unassembled WGS sequence"/>
</dbReference>
<reference evidence="5 6" key="1">
    <citation type="submission" date="2013-02" db="EMBL/GenBank/DDBJ databases">
        <authorList>
            <person name="Genoscope - CEA"/>
        </authorList>
    </citation>
    <scope>NUCLEOTIDE SEQUENCE [LARGE SCALE GENOMIC DNA]</scope>
    <source>
        <strain evidence="5 6">STM 2683</strain>
    </source>
</reference>
<dbReference type="AlphaFoldDB" id="M5ET19"/>
<comment type="caution">
    <text evidence="5">The sequence shown here is derived from an EMBL/GenBank/DDBJ whole genome shotgun (WGS) entry which is preliminary data.</text>
</comment>
<dbReference type="SUPFAM" id="SSF48008">
    <property type="entry name" value="GntR ligand-binding domain-like"/>
    <property type="match status" value="1"/>
</dbReference>
<proteinExistence type="predicted"/>
<evidence type="ECO:0000256" key="3">
    <source>
        <dbReference type="ARBA" id="ARBA00023163"/>
    </source>
</evidence>
<dbReference type="STRING" id="1297569.MESS2_540034"/>
<keyword evidence="1" id="KW-0805">Transcription regulation</keyword>
<dbReference type="PRINTS" id="PR00035">
    <property type="entry name" value="HTHGNTR"/>
</dbReference>
<keyword evidence="2" id="KW-0238">DNA-binding</keyword>
<dbReference type="GO" id="GO:0003700">
    <property type="term" value="F:DNA-binding transcription factor activity"/>
    <property type="evidence" value="ECO:0007669"/>
    <property type="project" value="InterPro"/>
</dbReference>
<dbReference type="eggNOG" id="COG2186">
    <property type="taxonomic scope" value="Bacteria"/>
</dbReference>
<protein>
    <submittedName>
        <fullName evidence="5">Transcriptional regulator</fullName>
    </submittedName>
</protein>
<evidence type="ECO:0000313" key="5">
    <source>
        <dbReference type="EMBL" id="CCV07387.1"/>
    </source>
</evidence>
<sequence>MVALRGAPVAPMSCRLEKGWETMASDFGVAEDGSLRRVESEGGGGSRIHDSVVNVLGSRILGGAYRPGEVLPREEELCAMLGVSRTSVREAVKVLSAKGLVEARRRVGVRVLSRDDWRLLDPVVLSWHPDIQNDSELISGLIEARRIFEPAAAELAARRGTGSDLAAIEAAFNAMRDSIPNDLDGVCRADLAFHRSVIAASHNVVLKGLIGMLEAALSASFLVTNRLMEAQSRALAAHQAVLEAIRMRDTAGARAAMNRLLDIAADDLQVA</sequence>
<gene>
    <name evidence="5" type="ORF">MESS2_540034</name>
</gene>
<dbReference type="PROSITE" id="PS50949">
    <property type="entry name" value="HTH_GNTR"/>
    <property type="match status" value="1"/>
</dbReference>
<evidence type="ECO:0000259" key="4">
    <source>
        <dbReference type="PROSITE" id="PS50949"/>
    </source>
</evidence>
<dbReference type="SMART" id="SM00895">
    <property type="entry name" value="FCD"/>
    <property type="match status" value="1"/>
</dbReference>
<organism evidence="5 6">
    <name type="scientific">Mesorhizobium metallidurans STM 2683</name>
    <dbReference type="NCBI Taxonomy" id="1297569"/>
    <lineage>
        <taxon>Bacteria</taxon>
        <taxon>Pseudomonadati</taxon>
        <taxon>Pseudomonadota</taxon>
        <taxon>Alphaproteobacteria</taxon>
        <taxon>Hyphomicrobiales</taxon>
        <taxon>Phyllobacteriaceae</taxon>
        <taxon>Mesorhizobium</taxon>
    </lineage>
</organism>
<dbReference type="Gene3D" id="1.10.10.10">
    <property type="entry name" value="Winged helix-like DNA-binding domain superfamily/Winged helix DNA-binding domain"/>
    <property type="match status" value="1"/>
</dbReference>
<dbReference type="EMBL" id="CAUM01000122">
    <property type="protein sequence ID" value="CCV07387.1"/>
    <property type="molecule type" value="Genomic_DNA"/>
</dbReference>
<keyword evidence="6" id="KW-1185">Reference proteome</keyword>
<evidence type="ECO:0000256" key="1">
    <source>
        <dbReference type="ARBA" id="ARBA00023015"/>
    </source>
</evidence>
<dbReference type="CDD" id="cd07377">
    <property type="entry name" value="WHTH_GntR"/>
    <property type="match status" value="1"/>
</dbReference>
<dbReference type="Pfam" id="PF00392">
    <property type="entry name" value="GntR"/>
    <property type="match status" value="1"/>
</dbReference>
<accession>M5ET19</accession>
<feature type="domain" description="HTH gntR-type" evidence="4">
    <location>
        <begin position="46"/>
        <end position="114"/>
    </location>
</feature>
<name>M5ET19_9HYPH</name>
<dbReference type="GO" id="GO:0003677">
    <property type="term" value="F:DNA binding"/>
    <property type="evidence" value="ECO:0007669"/>
    <property type="project" value="UniProtKB-KW"/>
</dbReference>
<dbReference type="InterPro" id="IPR000524">
    <property type="entry name" value="Tscrpt_reg_HTH_GntR"/>
</dbReference>
<dbReference type="InterPro" id="IPR036390">
    <property type="entry name" value="WH_DNA-bd_sf"/>
</dbReference>
<dbReference type="InterPro" id="IPR008920">
    <property type="entry name" value="TF_FadR/GntR_C"/>
</dbReference>
<dbReference type="Gene3D" id="1.20.120.530">
    <property type="entry name" value="GntR ligand-binding domain-like"/>
    <property type="match status" value="1"/>
</dbReference>
<dbReference type="InterPro" id="IPR011711">
    <property type="entry name" value="GntR_C"/>
</dbReference>